<keyword evidence="7" id="KW-0175">Coiled coil</keyword>
<keyword evidence="6 9" id="KW-1133">Transmembrane helix</keyword>
<comment type="similarity">
    <text evidence="2">Belongs to the VTI1 family.</text>
</comment>
<dbReference type="PANTHER" id="PTHR21230:SF26">
    <property type="entry name" value="VESICLE TRANSPORT THROUGH INTERACTION WITH T-SNARES HOMOLOG 1A"/>
    <property type="match status" value="1"/>
</dbReference>
<dbReference type="InterPro" id="IPR007705">
    <property type="entry name" value="Vesicle_trsprt_v-SNARE_N"/>
</dbReference>
<dbReference type="EMBL" id="JAOPGA020000471">
    <property type="protein sequence ID" value="KAL0478832.1"/>
    <property type="molecule type" value="Genomic_DNA"/>
</dbReference>
<evidence type="ECO:0000313" key="12">
    <source>
        <dbReference type="Proteomes" id="UP001431209"/>
    </source>
</evidence>
<dbReference type="Pfam" id="PF12352">
    <property type="entry name" value="V-SNARE_C"/>
    <property type="match status" value="1"/>
</dbReference>
<keyword evidence="5" id="KW-0653">Protein transport</keyword>
<name>A0AAW2YNC6_9EUKA</name>
<dbReference type="GO" id="GO:0006906">
    <property type="term" value="P:vesicle fusion"/>
    <property type="evidence" value="ECO:0007669"/>
    <property type="project" value="TreeGrafter"/>
</dbReference>
<dbReference type="Pfam" id="PF05008">
    <property type="entry name" value="V-SNARE"/>
    <property type="match status" value="1"/>
</dbReference>
<reference evidence="11 12" key="1">
    <citation type="submission" date="2024-03" db="EMBL/GenBank/DDBJ databases">
        <title>The Acrasis kona genome and developmental transcriptomes reveal deep origins of eukaryotic multicellular pathways.</title>
        <authorList>
            <person name="Sheikh S."/>
            <person name="Fu C.-J."/>
            <person name="Brown M.W."/>
            <person name="Baldauf S.L."/>
        </authorList>
    </citation>
    <scope>NUCLEOTIDE SEQUENCE [LARGE SCALE GENOMIC DNA]</scope>
    <source>
        <strain evidence="11 12">ATCC MYA-3509</strain>
    </source>
</reference>
<dbReference type="GO" id="GO:0005789">
    <property type="term" value="C:endoplasmic reticulum membrane"/>
    <property type="evidence" value="ECO:0007669"/>
    <property type="project" value="TreeGrafter"/>
</dbReference>
<evidence type="ECO:0000256" key="6">
    <source>
        <dbReference type="ARBA" id="ARBA00022989"/>
    </source>
</evidence>
<dbReference type="GO" id="GO:0005794">
    <property type="term" value="C:Golgi apparatus"/>
    <property type="evidence" value="ECO:0007669"/>
    <property type="project" value="TreeGrafter"/>
</dbReference>
<dbReference type="Gene3D" id="1.20.5.110">
    <property type="match status" value="1"/>
</dbReference>
<dbReference type="AlphaFoldDB" id="A0AAW2YNC6"/>
<comment type="subcellular location">
    <subcellularLocation>
        <location evidence="1">Membrane</location>
        <topology evidence="1">Single-pass type IV membrane protein</topology>
    </subcellularLocation>
</comment>
<dbReference type="GO" id="GO:0006886">
    <property type="term" value="P:intracellular protein transport"/>
    <property type="evidence" value="ECO:0007669"/>
    <property type="project" value="InterPro"/>
</dbReference>
<sequence>MSNSGDVDYSSGLFDSYEQDFIELSDNIRDNIIGIPRCYGEERMSLMRKLTKQMEMIDRCIRNMDVVVNSNEITDRKKLKAIKERMQEYNLEHAGLKKDFVEVKKNIDSYDKKALLGDDDYEDYDRSYTEYGDSRGQKIAEETKRLLDSGSESLDRTLRNISDIENQGTEILSELGQQREQIMGTKKRLSDVNEDLRTSKSILSRMEWRNMYSKIIVVIIILILLGSIGLFLYFQFRS</sequence>
<dbReference type="Proteomes" id="UP001431209">
    <property type="component" value="Unassembled WGS sequence"/>
</dbReference>
<dbReference type="Gene3D" id="1.20.58.400">
    <property type="entry name" value="t-snare proteins"/>
    <property type="match status" value="1"/>
</dbReference>
<dbReference type="GO" id="GO:0005484">
    <property type="term" value="F:SNAP receptor activity"/>
    <property type="evidence" value="ECO:0007669"/>
    <property type="project" value="TreeGrafter"/>
</dbReference>
<comment type="caution">
    <text evidence="11">The sequence shown here is derived from an EMBL/GenBank/DDBJ whole genome shotgun (WGS) entry which is preliminary data.</text>
</comment>
<dbReference type="InterPro" id="IPR010989">
    <property type="entry name" value="SNARE"/>
</dbReference>
<dbReference type="CDD" id="cd15862">
    <property type="entry name" value="SNARE_Vti1"/>
    <property type="match status" value="1"/>
</dbReference>
<dbReference type="GO" id="GO:0012507">
    <property type="term" value="C:ER to Golgi transport vesicle membrane"/>
    <property type="evidence" value="ECO:0007669"/>
    <property type="project" value="TreeGrafter"/>
</dbReference>
<keyword evidence="8 9" id="KW-0472">Membrane</keyword>
<accession>A0AAW2YNC6</accession>
<evidence type="ECO:0000256" key="4">
    <source>
        <dbReference type="ARBA" id="ARBA00022692"/>
    </source>
</evidence>
<evidence type="ECO:0000256" key="1">
    <source>
        <dbReference type="ARBA" id="ARBA00004211"/>
    </source>
</evidence>
<dbReference type="GO" id="GO:0000149">
    <property type="term" value="F:SNARE binding"/>
    <property type="evidence" value="ECO:0007669"/>
    <property type="project" value="TreeGrafter"/>
</dbReference>
<dbReference type="SUPFAM" id="SSF58038">
    <property type="entry name" value="SNARE fusion complex"/>
    <property type="match status" value="1"/>
</dbReference>
<dbReference type="GO" id="GO:0031902">
    <property type="term" value="C:late endosome membrane"/>
    <property type="evidence" value="ECO:0007669"/>
    <property type="project" value="TreeGrafter"/>
</dbReference>
<evidence type="ECO:0000256" key="3">
    <source>
        <dbReference type="ARBA" id="ARBA00022448"/>
    </source>
</evidence>
<dbReference type="FunFam" id="1.20.5.110:FF:000002">
    <property type="entry name" value="Vesicle transport through interaction with t-SNAREsB"/>
    <property type="match status" value="1"/>
</dbReference>
<evidence type="ECO:0000313" key="11">
    <source>
        <dbReference type="EMBL" id="KAL0478832.1"/>
    </source>
</evidence>
<keyword evidence="3" id="KW-0813">Transport</keyword>
<feature type="transmembrane region" description="Helical" evidence="9">
    <location>
        <begin position="215"/>
        <end position="236"/>
    </location>
</feature>
<evidence type="ECO:0000256" key="5">
    <source>
        <dbReference type="ARBA" id="ARBA00022927"/>
    </source>
</evidence>
<dbReference type="InterPro" id="IPR038407">
    <property type="entry name" value="v-SNARE_N_sf"/>
</dbReference>
<dbReference type="GO" id="GO:0031201">
    <property type="term" value="C:SNARE complex"/>
    <property type="evidence" value="ECO:0007669"/>
    <property type="project" value="TreeGrafter"/>
</dbReference>
<protein>
    <submittedName>
        <fullName evidence="11">Vesicle transport through interaction with t-SNAREs protein</fullName>
    </submittedName>
</protein>
<proteinExistence type="inferred from homology"/>
<feature type="domain" description="T-SNARE coiled-coil homology" evidence="10">
    <location>
        <begin position="144"/>
        <end position="206"/>
    </location>
</feature>
<organism evidence="11 12">
    <name type="scientific">Acrasis kona</name>
    <dbReference type="NCBI Taxonomy" id="1008807"/>
    <lineage>
        <taxon>Eukaryota</taxon>
        <taxon>Discoba</taxon>
        <taxon>Heterolobosea</taxon>
        <taxon>Tetramitia</taxon>
        <taxon>Eutetramitia</taxon>
        <taxon>Acrasidae</taxon>
        <taxon>Acrasis</taxon>
    </lineage>
</organism>
<keyword evidence="12" id="KW-1185">Reference proteome</keyword>
<evidence type="ECO:0000259" key="10">
    <source>
        <dbReference type="PROSITE" id="PS50192"/>
    </source>
</evidence>
<evidence type="ECO:0000256" key="8">
    <source>
        <dbReference type="ARBA" id="ARBA00023136"/>
    </source>
</evidence>
<dbReference type="PROSITE" id="PS50192">
    <property type="entry name" value="T_SNARE"/>
    <property type="match status" value="1"/>
</dbReference>
<dbReference type="InterPro" id="IPR000727">
    <property type="entry name" value="T_SNARE_dom"/>
</dbReference>
<gene>
    <name evidence="11" type="ORF">AKO1_008260</name>
</gene>
<dbReference type="SUPFAM" id="SSF47661">
    <property type="entry name" value="t-snare proteins"/>
    <property type="match status" value="1"/>
</dbReference>
<dbReference type="PANTHER" id="PTHR21230">
    <property type="entry name" value="VESICLE TRANSPORT V-SNARE PROTEIN VTI1-RELATED"/>
    <property type="match status" value="1"/>
</dbReference>
<evidence type="ECO:0000256" key="9">
    <source>
        <dbReference type="SAM" id="Phobius"/>
    </source>
</evidence>
<keyword evidence="4 9" id="KW-0812">Transmembrane</keyword>
<evidence type="ECO:0000256" key="2">
    <source>
        <dbReference type="ARBA" id="ARBA00006108"/>
    </source>
</evidence>
<evidence type="ECO:0000256" key="7">
    <source>
        <dbReference type="ARBA" id="ARBA00023054"/>
    </source>
</evidence>